<comment type="caution">
    <text evidence="1">The sequence shown here is derived from an EMBL/GenBank/DDBJ whole genome shotgun (WGS) entry which is preliminary data.</text>
</comment>
<reference evidence="1" key="1">
    <citation type="submission" date="2020-08" db="EMBL/GenBank/DDBJ databases">
        <title>Multicomponent nature underlies the extraordinary mechanical properties of spider dragline silk.</title>
        <authorList>
            <person name="Kono N."/>
            <person name="Nakamura H."/>
            <person name="Mori M."/>
            <person name="Yoshida Y."/>
            <person name="Ohtoshi R."/>
            <person name="Malay A.D."/>
            <person name="Moran D.A.P."/>
            <person name="Tomita M."/>
            <person name="Numata K."/>
            <person name="Arakawa K."/>
        </authorList>
    </citation>
    <scope>NUCLEOTIDE SEQUENCE</scope>
</reference>
<keyword evidence="2" id="KW-1185">Reference proteome</keyword>
<gene>
    <name evidence="1" type="primary">X975_16987</name>
    <name evidence="1" type="ORF">NPIL_637541</name>
</gene>
<protein>
    <submittedName>
        <fullName evidence="1">Uncharacterized protein</fullName>
    </submittedName>
</protein>
<proteinExistence type="predicted"/>
<evidence type="ECO:0000313" key="1">
    <source>
        <dbReference type="EMBL" id="GFS90210.1"/>
    </source>
</evidence>
<dbReference type="OrthoDB" id="6423392at2759"/>
<organism evidence="1 2">
    <name type="scientific">Nephila pilipes</name>
    <name type="common">Giant wood spider</name>
    <name type="synonym">Nephila maculata</name>
    <dbReference type="NCBI Taxonomy" id="299642"/>
    <lineage>
        <taxon>Eukaryota</taxon>
        <taxon>Metazoa</taxon>
        <taxon>Ecdysozoa</taxon>
        <taxon>Arthropoda</taxon>
        <taxon>Chelicerata</taxon>
        <taxon>Arachnida</taxon>
        <taxon>Araneae</taxon>
        <taxon>Araneomorphae</taxon>
        <taxon>Entelegynae</taxon>
        <taxon>Araneoidea</taxon>
        <taxon>Nephilidae</taxon>
        <taxon>Nephila</taxon>
    </lineage>
</organism>
<feature type="non-terminal residue" evidence="1">
    <location>
        <position position="1"/>
    </location>
</feature>
<accession>A0A8X6N2F6</accession>
<dbReference type="Proteomes" id="UP000887013">
    <property type="component" value="Unassembled WGS sequence"/>
</dbReference>
<evidence type="ECO:0000313" key="2">
    <source>
        <dbReference type="Proteomes" id="UP000887013"/>
    </source>
</evidence>
<sequence length="115" mass="13177">MKDVSKTVESTQIKVFSSIPLSKAPNDMDTLKEAMKNFPDDLKSYNEGRGIPIKIELWPLSFLDPSKTDKLRNRVLEANLDAFEQKFDDLLNTKSAIADWMKVMTIPLTEDQEKK</sequence>
<name>A0A8X6N2F6_NEPPI</name>
<dbReference type="EMBL" id="BMAW01004642">
    <property type="protein sequence ID" value="GFS90210.1"/>
    <property type="molecule type" value="Genomic_DNA"/>
</dbReference>
<dbReference type="AlphaFoldDB" id="A0A8X6N2F6"/>